<feature type="transmembrane region" description="Helical" evidence="1">
    <location>
        <begin position="93"/>
        <end position="114"/>
    </location>
</feature>
<keyword evidence="1" id="KW-1133">Transmembrane helix</keyword>
<reference evidence="2 3" key="1">
    <citation type="submission" date="2019-03" db="EMBL/GenBank/DDBJ databases">
        <title>Single cell metagenomics reveals metabolic interactions within the superorganism composed of flagellate Streblomastix strix and complex community of Bacteroidetes bacteria on its surface.</title>
        <authorList>
            <person name="Treitli S.C."/>
            <person name="Kolisko M."/>
            <person name="Husnik F."/>
            <person name="Keeling P."/>
            <person name="Hampl V."/>
        </authorList>
    </citation>
    <scope>NUCLEOTIDE SEQUENCE [LARGE SCALE GENOMIC DNA]</scope>
    <source>
        <strain evidence="2">ST1C</strain>
    </source>
</reference>
<dbReference type="Proteomes" id="UP000324800">
    <property type="component" value="Unassembled WGS sequence"/>
</dbReference>
<evidence type="ECO:0000256" key="1">
    <source>
        <dbReference type="SAM" id="Phobius"/>
    </source>
</evidence>
<keyword evidence="1" id="KW-0472">Membrane</keyword>
<evidence type="ECO:0000313" key="2">
    <source>
        <dbReference type="EMBL" id="KAA6379547.1"/>
    </source>
</evidence>
<comment type="caution">
    <text evidence="2">The sequence shown here is derived from an EMBL/GenBank/DDBJ whole genome shotgun (WGS) entry which is preliminary data.</text>
</comment>
<dbReference type="AlphaFoldDB" id="A0A5J4VAS5"/>
<name>A0A5J4VAS5_9EUKA</name>
<organism evidence="2 3">
    <name type="scientific">Streblomastix strix</name>
    <dbReference type="NCBI Taxonomy" id="222440"/>
    <lineage>
        <taxon>Eukaryota</taxon>
        <taxon>Metamonada</taxon>
        <taxon>Preaxostyla</taxon>
        <taxon>Oxymonadida</taxon>
        <taxon>Streblomastigidae</taxon>
        <taxon>Streblomastix</taxon>
    </lineage>
</organism>
<dbReference type="EMBL" id="SNRW01008423">
    <property type="protein sequence ID" value="KAA6379547.1"/>
    <property type="molecule type" value="Genomic_DNA"/>
</dbReference>
<protein>
    <submittedName>
        <fullName evidence="2">Uncharacterized protein</fullName>
    </submittedName>
</protein>
<evidence type="ECO:0000313" key="3">
    <source>
        <dbReference type="Proteomes" id="UP000324800"/>
    </source>
</evidence>
<sequence>MYSQLNQGQQVDAVISCCLHFSMNSDLNEAAAIMDLYPVVVQLSDSVQCRDSLYGLLLFIIYFVLGVRLSDVGAVILLQAICGGVDLGLSIELLLLFLSMTILSLNLGQFGWSWCLLMEQNVRDQLGNRLFVAVIVSGTALRDLTGTEVGLSKLMLLIRLSIVYISFDYFDWKLLSGFFESDYWLLFDSVFVVGAALVFESFSACDLCQQEEFPRADKLLFPWIAGWTRRDYIEVEQFFESKIFELSSFVGIIIQLEIFSTCGATRCDKGAAVFSEFLSMGYNLCIGSGIDNLVLPALGYVAVPVLEEPRADKLVLQSAGGFYRLMFFIIGGENCSGGYQLVRLLIGDGDRVGEVSAVKYQFIWNLGLIQKSVRRHSLRKHLP</sequence>
<keyword evidence="1" id="KW-0812">Transmembrane</keyword>
<proteinExistence type="predicted"/>
<accession>A0A5J4VAS5</accession>
<feature type="transmembrane region" description="Helical" evidence="1">
    <location>
        <begin position="53"/>
        <end position="81"/>
    </location>
</feature>
<gene>
    <name evidence="2" type="ORF">EZS28_024927</name>
</gene>